<feature type="transmembrane region" description="Helical" evidence="8">
    <location>
        <begin position="49"/>
        <end position="66"/>
    </location>
</feature>
<keyword evidence="5 8" id="KW-1133">Transmembrane helix</keyword>
<evidence type="ECO:0000256" key="1">
    <source>
        <dbReference type="ARBA" id="ARBA00004141"/>
    </source>
</evidence>
<evidence type="ECO:0000259" key="9">
    <source>
        <dbReference type="Pfam" id="PF01545"/>
    </source>
</evidence>
<evidence type="ECO:0000256" key="7">
    <source>
        <dbReference type="ARBA" id="ARBA00023136"/>
    </source>
</evidence>
<dbReference type="InterPro" id="IPR002524">
    <property type="entry name" value="Cation_efflux"/>
</dbReference>
<dbReference type="GO" id="GO:0005886">
    <property type="term" value="C:plasma membrane"/>
    <property type="evidence" value="ECO:0007669"/>
    <property type="project" value="TreeGrafter"/>
</dbReference>
<dbReference type="GO" id="GO:0005385">
    <property type="term" value="F:zinc ion transmembrane transporter activity"/>
    <property type="evidence" value="ECO:0007669"/>
    <property type="project" value="TreeGrafter"/>
</dbReference>
<dbReference type="InterPro" id="IPR027470">
    <property type="entry name" value="Cation_efflux_CTD"/>
</dbReference>
<gene>
    <name evidence="11" type="ORF">MNBD_NITROSPINAE02-2032</name>
</gene>
<protein>
    <submittedName>
        <fullName evidence="11">Cobalt-zinc-cadmium resistance protein CzcD</fullName>
    </submittedName>
</protein>
<dbReference type="Gene3D" id="1.20.1510.10">
    <property type="entry name" value="Cation efflux protein transmembrane domain"/>
    <property type="match status" value="1"/>
</dbReference>
<evidence type="ECO:0000259" key="10">
    <source>
        <dbReference type="Pfam" id="PF16916"/>
    </source>
</evidence>
<dbReference type="Pfam" id="PF16916">
    <property type="entry name" value="ZT_dimer"/>
    <property type="match status" value="1"/>
</dbReference>
<keyword evidence="3" id="KW-0813">Transport</keyword>
<feature type="transmembrane region" description="Helical" evidence="8">
    <location>
        <begin position="20"/>
        <end position="43"/>
    </location>
</feature>
<proteinExistence type="inferred from homology"/>
<comment type="subcellular location">
    <subcellularLocation>
        <location evidence="1">Membrane</location>
        <topology evidence="1">Multi-pass membrane protein</topology>
    </subcellularLocation>
</comment>
<feature type="domain" description="Cation efflux protein transmembrane" evidence="9">
    <location>
        <begin position="19"/>
        <end position="207"/>
    </location>
</feature>
<evidence type="ECO:0000256" key="4">
    <source>
        <dbReference type="ARBA" id="ARBA00022692"/>
    </source>
</evidence>
<organism evidence="11">
    <name type="scientific">hydrothermal vent metagenome</name>
    <dbReference type="NCBI Taxonomy" id="652676"/>
    <lineage>
        <taxon>unclassified sequences</taxon>
        <taxon>metagenomes</taxon>
        <taxon>ecological metagenomes</taxon>
    </lineage>
</organism>
<dbReference type="AlphaFoldDB" id="A0A3B1CL38"/>
<dbReference type="PANTHER" id="PTHR11562">
    <property type="entry name" value="CATION EFFLUX PROTEIN/ ZINC TRANSPORTER"/>
    <property type="match status" value="1"/>
</dbReference>
<keyword evidence="6" id="KW-0406">Ion transport</keyword>
<name>A0A3B1CL38_9ZZZZ</name>
<dbReference type="SUPFAM" id="SSF160240">
    <property type="entry name" value="Cation efflux protein cytoplasmic domain-like"/>
    <property type="match status" value="1"/>
</dbReference>
<dbReference type="InterPro" id="IPR027469">
    <property type="entry name" value="Cation_efflux_TMD_sf"/>
</dbReference>
<dbReference type="PANTHER" id="PTHR11562:SF17">
    <property type="entry name" value="RE54080P-RELATED"/>
    <property type="match status" value="1"/>
</dbReference>
<feature type="domain" description="Cation efflux protein cytoplasmic" evidence="10">
    <location>
        <begin position="222"/>
        <end position="286"/>
    </location>
</feature>
<dbReference type="InterPro" id="IPR058533">
    <property type="entry name" value="Cation_efflux_TM"/>
</dbReference>
<keyword evidence="7 8" id="KW-0472">Membrane</keyword>
<evidence type="ECO:0000256" key="5">
    <source>
        <dbReference type="ARBA" id="ARBA00022989"/>
    </source>
</evidence>
<dbReference type="NCBIfam" id="TIGR01297">
    <property type="entry name" value="CDF"/>
    <property type="match status" value="1"/>
</dbReference>
<reference evidence="11" key="1">
    <citation type="submission" date="2018-06" db="EMBL/GenBank/DDBJ databases">
        <authorList>
            <person name="Zhirakovskaya E."/>
        </authorList>
    </citation>
    <scope>NUCLEOTIDE SEQUENCE</scope>
</reference>
<evidence type="ECO:0000256" key="2">
    <source>
        <dbReference type="ARBA" id="ARBA00008873"/>
    </source>
</evidence>
<accession>A0A3B1CL38</accession>
<feature type="transmembrane region" description="Helical" evidence="8">
    <location>
        <begin position="78"/>
        <end position="102"/>
    </location>
</feature>
<dbReference type="InterPro" id="IPR036837">
    <property type="entry name" value="Cation_efflux_CTD_sf"/>
</dbReference>
<evidence type="ECO:0000256" key="8">
    <source>
        <dbReference type="SAM" id="Phobius"/>
    </source>
</evidence>
<dbReference type="EMBL" id="UOGE01000096">
    <property type="protein sequence ID" value="VAX24694.1"/>
    <property type="molecule type" value="Genomic_DNA"/>
</dbReference>
<comment type="similarity">
    <text evidence="2">Belongs to the cation diffusion facilitator (CDF) transporter (TC 2.A.4) family. SLC30A subfamily.</text>
</comment>
<dbReference type="Pfam" id="PF01545">
    <property type="entry name" value="Cation_efflux"/>
    <property type="match status" value="1"/>
</dbReference>
<feature type="transmembrane region" description="Helical" evidence="8">
    <location>
        <begin position="182"/>
        <end position="199"/>
    </location>
</feature>
<feature type="transmembrane region" description="Helical" evidence="8">
    <location>
        <begin position="114"/>
        <end position="137"/>
    </location>
</feature>
<evidence type="ECO:0000256" key="6">
    <source>
        <dbReference type="ARBA" id="ARBA00023065"/>
    </source>
</evidence>
<feature type="transmembrane region" description="Helical" evidence="8">
    <location>
        <begin position="158"/>
        <end position="176"/>
    </location>
</feature>
<keyword evidence="4 8" id="KW-0812">Transmembrane</keyword>
<dbReference type="SUPFAM" id="SSF161111">
    <property type="entry name" value="Cation efflux protein transmembrane domain-like"/>
    <property type="match status" value="1"/>
</dbReference>
<evidence type="ECO:0000256" key="3">
    <source>
        <dbReference type="ARBA" id="ARBA00022448"/>
    </source>
</evidence>
<evidence type="ECO:0000313" key="11">
    <source>
        <dbReference type="EMBL" id="VAX24694.1"/>
    </source>
</evidence>
<dbReference type="InterPro" id="IPR050681">
    <property type="entry name" value="CDF/SLC30A"/>
</dbReference>
<sequence length="294" mass="32183">MAHKNGQTNEGNIRRIKWALFLTCSFMVVEVVGGIISGSLALLADAAHMLTDTAALSLAWFAYYISSKPPDSRRSYGYHRFQVLAALLNGITLLAIVGWITFEAIRRLQEPIAIMGQTMLIVATLGLVVNIVSYLILHGGDMRNLNMRGAALHVLGDMLGSAGAIVAAVVILLTGFTPIDPILSIFIAALILGSAWDLVKKAAHILLEGSPEWLNIDSLKAELTKEIPDVENIHHIHAWSLTPEKTMITMHANLKCEADHIKALVEMKLCLKEKFGITHSTIQIEQELCSDKDD</sequence>